<dbReference type="AlphaFoldDB" id="F3ZYL0"/>
<dbReference type="EMBL" id="CP002360">
    <property type="protein sequence ID" value="AEE97778.1"/>
    <property type="molecule type" value="Genomic_DNA"/>
</dbReference>
<proteinExistence type="predicted"/>
<feature type="transmembrane region" description="Helical" evidence="1">
    <location>
        <begin position="84"/>
        <end position="102"/>
    </location>
</feature>
<name>F3ZYL0_MAHA5</name>
<evidence type="ECO:0000313" key="3">
    <source>
        <dbReference type="Proteomes" id="UP000008457"/>
    </source>
</evidence>
<dbReference type="KEGG" id="mas:Mahau_2639"/>
<feature type="transmembrane region" description="Helical" evidence="1">
    <location>
        <begin position="108"/>
        <end position="130"/>
    </location>
</feature>
<reference evidence="2 3" key="2">
    <citation type="journal article" date="2011" name="Stand. Genomic Sci.">
        <title>Complete genome sequence of Mahella australiensis type strain (50-1 BON).</title>
        <authorList>
            <person name="Sikorski J."/>
            <person name="Teshima H."/>
            <person name="Nolan M."/>
            <person name="Lucas S."/>
            <person name="Hammon N."/>
            <person name="Deshpande S."/>
            <person name="Cheng J.F."/>
            <person name="Pitluck S."/>
            <person name="Liolios K."/>
            <person name="Pagani I."/>
            <person name="Ivanova N."/>
            <person name="Huntemann M."/>
            <person name="Mavromatis K."/>
            <person name="Ovchinikova G."/>
            <person name="Pati A."/>
            <person name="Tapia R."/>
            <person name="Han C."/>
            <person name="Goodwin L."/>
            <person name="Chen A."/>
            <person name="Palaniappan K."/>
            <person name="Land M."/>
            <person name="Hauser L."/>
            <person name="Ngatchou-Djao O.D."/>
            <person name="Rohde M."/>
            <person name="Pukall R."/>
            <person name="Spring S."/>
            <person name="Abt B."/>
            <person name="Goker M."/>
            <person name="Detter J.C."/>
            <person name="Woyke T."/>
            <person name="Bristow J."/>
            <person name="Markowitz V."/>
            <person name="Hugenholtz P."/>
            <person name="Eisen J.A."/>
            <person name="Kyrpides N.C."/>
            <person name="Klenk H.P."/>
            <person name="Lapidus A."/>
        </authorList>
    </citation>
    <scope>NUCLEOTIDE SEQUENCE [LARGE SCALE GENOMIC DNA]</scope>
    <source>
        <strain evidence="3">DSM 15567 / CIP 107919 / 50-1 BON</strain>
    </source>
</reference>
<dbReference type="Proteomes" id="UP000008457">
    <property type="component" value="Chromosome"/>
</dbReference>
<feature type="transmembrane region" description="Helical" evidence="1">
    <location>
        <begin position="151"/>
        <end position="176"/>
    </location>
</feature>
<feature type="transmembrane region" description="Helical" evidence="1">
    <location>
        <begin position="249"/>
        <end position="266"/>
    </location>
</feature>
<organism evidence="2 3">
    <name type="scientific">Mahella australiensis (strain DSM 15567 / CIP 107919 / 50-1 BON)</name>
    <dbReference type="NCBI Taxonomy" id="697281"/>
    <lineage>
        <taxon>Bacteria</taxon>
        <taxon>Bacillati</taxon>
        <taxon>Bacillota</taxon>
        <taxon>Clostridia</taxon>
        <taxon>Thermoanaerobacterales</taxon>
        <taxon>Thermoanaerobacterales Family IV. Incertae Sedis</taxon>
        <taxon>Mahella</taxon>
    </lineage>
</organism>
<feature type="transmembrane region" description="Helical" evidence="1">
    <location>
        <begin position="182"/>
        <end position="205"/>
    </location>
</feature>
<reference evidence="3" key="1">
    <citation type="submission" date="2010-11" db="EMBL/GenBank/DDBJ databases">
        <title>The complete genome of Mahella australiensis DSM 15567.</title>
        <authorList>
            <consortium name="US DOE Joint Genome Institute (JGI-PGF)"/>
            <person name="Lucas S."/>
            <person name="Copeland A."/>
            <person name="Lapidus A."/>
            <person name="Bruce D."/>
            <person name="Goodwin L."/>
            <person name="Pitluck S."/>
            <person name="Kyrpides N."/>
            <person name="Mavromatis K."/>
            <person name="Pagani I."/>
            <person name="Ivanova N."/>
            <person name="Teshima H."/>
            <person name="Brettin T."/>
            <person name="Detter J.C."/>
            <person name="Han C."/>
            <person name="Tapia R."/>
            <person name="Land M."/>
            <person name="Hauser L."/>
            <person name="Markowitz V."/>
            <person name="Cheng J.-F."/>
            <person name="Hugenholtz P."/>
            <person name="Woyke T."/>
            <person name="Wu D."/>
            <person name="Spring S."/>
            <person name="Pukall R."/>
            <person name="Steenblock K."/>
            <person name="Schneider S."/>
            <person name="Klenk H.-P."/>
            <person name="Eisen J.A."/>
        </authorList>
    </citation>
    <scope>NUCLEOTIDE SEQUENCE [LARGE SCALE GENOMIC DNA]</scope>
    <source>
        <strain evidence="3">DSM 15567 / CIP 107919 / 50-1 BON</strain>
    </source>
</reference>
<keyword evidence="3" id="KW-1185">Reference proteome</keyword>
<sequence>MMSERNRNIENAICDDAGLNKDEAAYIKDCLNAYTAPGLPEGSTANLAAAIGQHMDELYGAPHKRVSIGDILSAAAAQMRFYNVYIWIAALVVLLVGAVWTYDTADIINVNIMVAMVPWLGSGLTLYAMYQRRGVWGELERISTVSSEVAVMGRWVIAIGLDAAAALVATLLSVAMGWESSFAALTLSWLIPLLVSAALSLAVTLRFGISAALITSIMMWSVQLAVGPHLKAFYLIASPGDAYWTASRWIGLILAAALTAWSCFMLRRADREDTPSCE</sequence>
<evidence type="ECO:0000313" key="2">
    <source>
        <dbReference type="EMBL" id="AEE97778.1"/>
    </source>
</evidence>
<feature type="transmembrane region" description="Helical" evidence="1">
    <location>
        <begin position="217"/>
        <end position="237"/>
    </location>
</feature>
<keyword evidence="1" id="KW-1133">Transmembrane helix</keyword>
<dbReference type="STRING" id="697281.Mahau_2639"/>
<evidence type="ECO:0000256" key="1">
    <source>
        <dbReference type="SAM" id="Phobius"/>
    </source>
</evidence>
<dbReference type="HOGENOM" id="CLU_1000414_0_0_9"/>
<keyword evidence="1" id="KW-0472">Membrane</keyword>
<gene>
    <name evidence="2" type="ordered locus">Mahau_2639</name>
</gene>
<accession>F3ZYL0</accession>
<protein>
    <submittedName>
        <fullName evidence="2">Uncharacterized protein</fullName>
    </submittedName>
</protein>
<keyword evidence="1" id="KW-0812">Transmembrane</keyword>